<reference evidence="2 3" key="1">
    <citation type="journal article" date="2019" name="Sci. Rep.">
        <title>Orb-weaving spider Araneus ventricosus genome elucidates the spidroin gene catalogue.</title>
        <authorList>
            <person name="Kono N."/>
            <person name="Nakamura H."/>
            <person name="Ohtoshi R."/>
            <person name="Moran D.A.P."/>
            <person name="Shinohara A."/>
            <person name="Yoshida Y."/>
            <person name="Fujiwara M."/>
            <person name="Mori M."/>
            <person name="Tomita M."/>
            <person name="Arakawa K."/>
        </authorList>
    </citation>
    <scope>NUCLEOTIDE SEQUENCE [LARGE SCALE GENOMIC DNA]</scope>
</reference>
<organism evidence="2 3">
    <name type="scientific">Araneus ventricosus</name>
    <name type="common">Orbweaver spider</name>
    <name type="synonym">Epeira ventricosa</name>
    <dbReference type="NCBI Taxonomy" id="182803"/>
    <lineage>
        <taxon>Eukaryota</taxon>
        <taxon>Metazoa</taxon>
        <taxon>Ecdysozoa</taxon>
        <taxon>Arthropoda</taxon>
        <taxon>Chelicerata</taxon>
        <taxon>Arachnida</taxon>
        <taxon>Araneae</taxon>
        <taxon>Araneomorphae</taxon>
        <taxon>Entelegynae</taxon>
        <taxon>Araneoidea</taxon>
        <taxon>Araneidae</taxon>
        <taxon>Araneus</taxon>
    </lineage>
</organism>
<dbReference type="Pfam" id="PF00194">
    <property type="entry name" value="Carb_anhydrase"/>
    <property type="match status" value="1"/>
</dbReference>
<dbReference type="SUPFAM" id="SSF51069">
    <property type="entry name" value="Carbonic anhydrase"/>
    <property type="match status" value="1"/>
</dbReference>
<gene>
    <name evidence="2" type="ORF">AVEN_102163_1</name>
</gene>
<proteinExistence type="predicted"/>
<dbReference type="Gene3D" id="3.10.200.10">
    <property type="entry name" value="Alpha carbonic anhydrase"/>
    <property type="match status" value="1"/>
</dbReference>
<dbReference type="EMBL" id="BGPR01033307">
    <property type="protein sequence ID" value="GBO07191.1"/>
    <property type="molecule type" value="Genomic_DNA"/>
</dbReference>
<dbReference type="InterPro" id="IPR036398">
    <property type="entry name" value="CA_dom_sf"/>
</dbReference>
<protein>
    <recommendedName>
        <fullName evidence="1">Alpha-carbonic anhydrase domain-containing protein</fullName>
    </recommendedName>
</protein>
<dbReference type="Proteomes" id="UP000499080">
    <property type="component" value="Unassembled WGS sequence"/>
</dbReference>
<evidence type="ECO:0000313" key="2">
    <source>
        <dbReference type="EMBL" id="GBO07191.1"/>
    </source>
</evidence>
<sequence>MMVSKDNEAFKPIVDTLPYVLVLKISQTFCDRPQFEPASLKVRNYYVYTGSLTTPVCEGVGVSFCKANKPLWRT</sequence>
<accession>A0A4Y2U551</accession>
<keyword evidence="3" id="KW-1185">Reference proteome</keyword>
<evidence type="ECO:0000313" key="3">
    <source>
        <dbReference type="Proteomes" id="UP000499080"/>
    </source>
</evidence>
<comment type="caution">
    <text evidence="2">The sequence shown here is derived from an EMBL/GenBank/DDBJ whole genome shotgun (WGS) entry which is preliminary data.</text>
</comment>
<dbReference type="AlphaFoldDB" id="A0A4Y2U551"/>
<feature type="non-terminal residue" evidence="2">
    <location>
        <position position="74"/>
    </location>
</feature>
<feature type="domain" description="Alpha-carbonic anhydrase" evidence="1">
    <location>
        <begin position="5"/>
        <end position="58"/>
    </location>
</feature>
<evidence type="ECO:0000259" key="1">
    <source>
        <dbReference type="Pfam" id="PF00194"/>
    </source>
</evidence>
<dbReference type="InterPro" id="IPR001148">
    <property type="entry name" value="CA_dom"/>
</dbReference>
<name>A0A4Y2U551_ARAVE</name>